<keyword evidence="6" id="KW-0479">Metal-binding</keyword>
<evidence type="ECO:0000256" key="6">
    <source>
        <dbReference type="HAMAP-Rule" id="MF_00347"/>
    </source>
</evidence>
<dbReference type="PANTHER" id="PTHR30218">
    <property type="entry name" value="POLYPHOSPHATE KINASE"/>
    <property type="match status" value="1"/>
</dbReference>
<dbReference type="Pfam" id="PF17941">
    <property type="entry name" value="PP_kinase_C_1"/>
    <property type="match status" value="1"/>
</dbReference>
<dbReference type="InterPro" id="IPR003414">
    <property type="entry name" value="PP_kinase"/>
</dbReference>
<keyword evidence="5 6" id="KW-0067">ATP-binding</keyword>
<evidence type="ECO:0000313" key="13">
    <source>
        <dbReference type="Proteomes" id="UP000070224"/>
    </source>
</evidence>
<feature type="binding site" evidence="6">
    <location>
        <position position="382"/>
    </location>
    <ligand>
        <name>Mg(2+)</name>
        <dbReference type="ChEBI" id="CHEBI:18420"/>
    </ligand>
</feature>
<evidence type="ECO:0000256" key="2">
    <source>
        <dbReference type="ARBA" id="ARBA00022679"/>
    </source>
</evidence>
<dbReference type="EC" id="2.7.4.1" evidence="6 7"/>
<keyword evidence="1 6" id="KW-0597">Phosphoprotein</keyword>
<keyword evidence="3 6" id="KW-0547">Nucleotide-binding</keyword>
<dbReference type="GO" id="GO:0006799">
    <property type="term" value="P:polyphosphate biosynthetic process"/>
    <property type="evidence" value="ECO:0007669"/>
    <property type="project" value="UniProtKB-UniRule"/>
</dbReference>
<dbReference type="InterPro" id="IPR024953">
    <property type="entry name" value="PP_kinase_middle"/>
</dbReference>
<dbReference type="Gene3D" id="1.20.58.310">
    <property type="entry name" value="Polyphosphate kinase N-terminal domain"/>
    <property type="match status" value="1"/>
</dbReference>
<protein>
    <recommendedName>
        <fullName evidence="6 7">Polyphosphate kinase</fullName>
        <ecNumber evidence="6 7">2.7.4.1</ecNumber>
    </recommendedName>
    <alternativeName>
        <fullName evidence="6">ATP-polyphosphate phosphotransferase</fullName>
    </alternativeName>
    <alternativeName>
        <fullName evidence="6">Polyphosphoric acid kinase</fullName>
    </alternativeName>
</protein>
<dbReference type="HAMAP" id="MF_00347">
    <property type="entry name" value="Polyphosphate_kinase"/>
    <property type="match status" value="1"/>
</dbReference>
<evidence type="ECO:0000256" key="5">
    <source>
        <dbReference type="ARBA" id="ARBA00022840"/>
    </source>
</evidence>
<dbReference type="STRING" id="322095.HMPREF3185_00689"/>
<dbReference type="NCBIfam" id="TIGR03705">
    <property type="entry name" value="poly_P_kin"/>
    <property type="match status" value="1"/>
</dbReference>
<feature type="binding site" evidence="6">
    <location>
        <position position="567"/>
    </location>
    <ligand>
        <name>ATP</name>
        <dbReference type="ChEBI" id="CHEBI:30616"/>
    </ligand>
</feature>
<dbReference type="Gene3D" id="3.30.1840.10">
    <property type="entry name" value="Polyphosphate kinase middle domain"/>
    <property type="match status" value="1"/>
</dbReference>
<evidence type="ECO:0000259" key="10">
    <source>
        <dbReference type="Pfam" id="PF13090"/>
    </source>
</evidence>
<feature type="domain" description="Polyphosphate kinase C-terminal" evidence="11">
    <location>
        <begin position="339"/>
        <end position="496"/>
    </location>
</feature>
<feature type="binding site" evidence="6">
    <location>
        <position position="50"/>
    </location>
    <ligand>
        <name>ATP</name>
        <dbReference type="ChEBI" id="CHEBI:30616"/>
    </ligand>
</feature>
<dbReference type="SUPFAM" id="SSF56024">
    <property type="entry name" value="Phospholipase D/nuclease"/>
    <property type="match status" value="2"/>
</dbReference>
<dbReference type="InterPro" id="IPR041108">
    <property type="entry name" value="PP_kinase_C_1"/>
</dbReference>
<dbReference type="Pfam" id="PF13090">
    <property type="entry name" value="PP_kinase_C"/>
    <property type="match status" value="1"/>
</dbReference>
<dbReference type="AlphaFoldDB" id="A0A134BAR6"/>
<dbReference type="SUPFAM" id="SSF143724">
    <property type="entry name" value="PHP14-like"/>
    <property type="match status" value="1"/>
</dbReference>
<dbReference type="NCBIfam" id="NF003917">
    <property type="entry name" value="PRK05443.1-1"/>
    <property type="match status" value="1"/>
</dbReference>
<comment type="caution">
    <text evidence="12">The sequence shown here is derived from an EMBL/GenBank/DDBJ whole genome shotgun (WGS) entry which is preliminary data.</text>
</comment>
<comment type="similarity">
    <text evidence="6 7">Belongs to the polyphosphate kinase 1 (PPK1) family.</text>
</comment>
<evidence type="ECO:0000256" key="7">
    <source>
        <dbReference type="RuleBase" id="RU003800"/>
    </source>
</evidence>
<evidence type="ECO:0000259" key="8">
    <source>
        <dbReference type="Pfam" id="PF02503"/>
    </source>
</evidence>
<feature type="binding site" evidence="6">
    <location>
        <position position="471"/>
    </location>
    <ligand>
        <name>ATP</name>
        <dbReference type="ChEBI" id="CHEBI:30616"/>
    </ligand>
</feature>
<proteinExistence type="inferred from homology"/>
<dbReference type="PIRSF" id="PIRSF015589">
    <property type="entry name" value="PP_kinase"/>
    <property type="match status" value="1"/>
</dbReference>
<feature type="binding site" evidence="6">
    <location>
        <position position="412"/>
    </location>
    <ligand>
        <name>Mg(2+)</name>
        <dbReference type="ChEBI" id="CHEBI:18420"/>
    </ligand>
</feature>
<dbReference type="OrthoDB" id="9761456at2"/>
<feature type="binding site" evidence="6">
    <location>
        <position position="595"/>
    </location>
    <ligand>
        <name>ATP</name>
        <dbReference type="ChEBI" id="CHEBI:30616"/>
    </ligand>
</feature>
<comment type="function">
    <text evidence="6 7">Catalyzes the reversible transfer of the terminal phosphate of ATP to form a long-chain polyphosphate (polyP).</text>
</comment>
<feature type="domain" description="Polyphosphate kinase N-terminal" evidence="9">
    <location>
        <begin position="12"/>
        <end position="117"/>
    </location>
</feature>
<accession>A0A134BAR6</accession>
<comment type="PTM">
    <text evidence="6 7">An intermediate of this reaction is the autophosphorylated ppk in which a phosphate is covalently linked to a histidine residue through a N-P bond.</text>
</comment>
<feature type="domain" description="Polyphosphate kinase C-terminal" evidence="10">
    <location>
        <begin position="506"/>
        <end position="663"/>
    </location>
</feature>
<reference evidence="13" key="1">
    <citation type="submission" date="2016-01" db="EMBL/GenBank/DDBJ databases">
        <authorList>
            <person name="Mitreva M."/>
            <person name="Pepin K.H."/>
            <person name="Mihindukulasuriya K.A."/>
            <person name="Fulton R."/>
            <person name="Fronick C."/>
            <person name="O'Laughlin M."/>
            <person name="Miner T."/>
            <person name="Herter B."/>
            <person name="Rosa B.A."/>
            <person name="Cordes M."/>
            <person name="Tomlinson C."/>
            <person name="Wollam A."/>
            <person name="Palsikar V.B."/>
            <person name="Mardis E.R."/>
            <person name="Wilson R.K."/>
        </authorList>
    </citation>
    <scope>NUCLEOTIDE SEQUENCE [LARGE SCALE GENOMIC DNA]</scope>
    <source>
        <strain evidence="13">KA00683</strain>
    </source>
</reference>
<organism evidence="12 13">
    <name type="scientific">Porphyromonas somerae</name>
    <dbReference type="NCBI Taxonomy" id="322095"/>
    <lineage>
        <taxon>Bacteria</taxon>
        <taxon>Pseudomonadati</taxon>
        <taxon>Bacteroidota</taxon>
        <taxon>Bacteroidia</taxon>
        <taxon>Bacteroidales</taxon>
        <taxon>Porphyromonadaceae</taxon>
        <taxon>Porphyromonas</taxon>
    </lineage>
</organism>
<evidence type="ECO:0000313" key="12">
    <source>
        <dbReference type="EMBL" id="KXB77032.1"/>
    </source>
</evidence>
<dbReference type="GO" id="GO:0046872">
    <property type="term" value="F:metal ion binding"/>
    <property type="evidence" value="ECO:0007669"/>
    <property type="project" value="UniProtKB-KW"/>
</dbReference>
<dbReference type="Proteomes" id="UP000070224">
    <property type="component" value="Unassembled WGS sequence"/>
</dbReference>
<evidence type="ECO:0000259" key="11">
    <source>
        <dbReference type="Pfam" id="PF17941"/>
    </source>
</evidence>
<feature type="domain" description="Polyphosphate kinase middle" evidence="8">
    <location>
        <begin position="126"/>
        <end position="312"/>
    </location>
</feature>
<dbReference type="InterPro" id="IPR025200">
    <property type="entry name" value="PPK_C_dom2"/>
</dbReference>
<dbReference type="NCBIfam" id="NF003925">
    <property type="entry name" value="PRK05443.3-3"/>
    <property type="match status" value="1"/>
</dbReference>
<keyword evidence="4 6" id="KW-0418">Kinase</keyword>
<dbReference type="PATRIC" id="fig|322095.3.peg.681"/>
<gene>
    <name evidence="6" type="primary">ppk</name>
    <name evidence="12" type="ORF">HMPREF3185_00689</name>
</gene>
<dbReference type="PANTHER" id="PTHR30218:SF0">
    <property type="entry name" value="POLYPHOSPHATE KINASE"/>
    <property type="match status" value="1"/>
</dbReference>
<dbReference type="Gene3D" id="3.30.870.10">
    <property type="entry name" value="Endonuclease Chain A"/>
    <property type="match status" value="2"/>
</dbReference>
<keyword evidence="2 6" id="KW-0808">Transferase</keyword>
<dbReference type="RefSeq" id="WP_060935128.1">
    <property type="nucleotide sequence ID" value="NZ_KQ960432.1"/>
</dbReference>
<keyword evidence="13" id="KW-1185">Reference proteome</keyword>
<dbReference type="EMBL" id="LSDK01000050">
    <property type="protein sequence ID" value="KXB77032.1"/>
    <property type="molecule type" value="Genomic_DNA"/>
</dbReference>
<name>A0A134BAR6_9PORP</name>
<evidence type="ECO:0000256" key="1">
    <source>
        <dbReference type="ARBA" id="ARBA00022553"/>
    </source>
</evidence>
<comment type="catalytic activity">
    <reaction evidence="6 7">
        <text>[phosphate](n) + ATP = [phosphate](n+1) + ADP</text>
        <dbReference type="Rhea" id="RHEA:19573"/>
        <dbReference type="Rhea" id="RHEA-COMP:9859"/>
        <dbReference type="Rhea" id="RHEA-COMP:14280"/>
        <dbReference type="ChEBI" id="CHEBI:16838"/>
        <dbReference type="ChEBI" id="CHEBI:30616"/>
        <dbReference type="ChEBI" id="CHEBI:456216"/>
        <dbReference type="EC" id="2.7.4.1"/>
    </reaction>
</comment>
<evidence type="ECO:0000259" key="9">
    <source>
        <dbReference type="Pfam" id="PF13089"/>
    </source>
</evidence>
<dbReference type="InterPro" id="IPR025198">
    <property type="entry name" value="PPK_N_dom"/>
</dbReference>
<sequence length="696" mass="81177">MQQRQHRGPMPYIERDTSWMYFNKRILLEAMRPDLPLLERFNYLGIYSNNLDEFFRVRVASLRRLIDSAEELPTAERKKAKETLRTILRLNREYSQLFDETFAQLVRELKDAHIHIINEHELTSSQEEEVLSFFMDKINGFTNPIFINSPTFNPEQHLKESLYLAVVLWHDQEEPETGHEVALLEVPVRELGRFFRLRDEGGESYLMFLDDVIRYCLPYIFIGREYVQYEAYTFKFTKDAEFEIEQDLRSSVIEKVSRGVKRRKRGETVRVVYDQALSPEILRKLSAMAELNFRDTRIGGGRYHNMRDLMDLPDCGRKGLRFPKQPPLQMNEFHYTQSMIHQIMHQDRCLHFPYYSFDHFLRLLQEAAISEEVTEIRISLYRVAQNSKVVKALTTAAQNGKRVTAVVELLARFDEQSNINWGKKMQDFGINVVLGHEKLKVHSKLVYIRTKHGGIACIGSGNLHEGTARLYTDLMLMTAHKGIVHDVIQVFDFIERPFIAPHFHHLLVAPNDMRQPLYNLINKEIRLARAGQEAYIRLKLNHIVDEKMVAKLYEAVTAGVRVELCLRGNCSLLPGVPGYSEGLFINAIISRYLEHSRIYIFGGGGEPKYYIGSTDWMTRNLDRRIEVMTPVYDPAIQRELDFIISAGLRDTEQGYYVQGEAVRPRRDDLGPDEVPFNSQQALYKYYEAKKNKENNG</sequence>
<dbReference type="Pfam" id="PF13089">
    <property type="entry name" value="PP_kinase_N"/>
    <property type="match status" value="1"/>
</dbReference>
<comment type="cofactor">
    <cofactor evidence="6">
        <name>Mg(2+)</name>
        <dbReference type="ChEBI" id="CHEBI:18420"/>
    </cofactor>
</comment>
<feature type="active site" description="Phosphohistidine intermediate" evidence="6">
    <location>
        <position position="442"/>
    </location>
</feature>
<dbReference type="InterPro" id="IPR036830">
    <property type="entry name" value="PP_kinase_middle_dom_sf"/>
</dbReference>
<dbReference type="GO" id="GO:0008976">
    <property type="term" value="F:polyphosphate kinase activity"/>
    <property type="evidence" value="ECO:0007669"/>
    <property type="project" value="UniProtKB-UniRule"/>
</dbReference>
<dbReference type="SUPFAM" id="SSF140356">
    <property type="entry name" value="PPK N-terminal domain-like"/>
    <property type="match status" value="1"/>
</dbReference>
<evidence type="ECO:0000256" key="3">
    <source>
        <dbReference type="ARBA" id="ARBA00022741"/>
    </source>
</evidence>
<evidence type="ECO:0000256" key="4">
    <source>
        <dbReference type="ARBA" id="ARBA00022777"/>
    </source>
</evidence>
<dbReference type="GO" id="GO:0005524">
    <property type="term" value="F:ATP binding"/>
    <property type="evidence" value="ECO:0007669"/>
    <property type="project" value="UniProtKB-KW"/>
</dbReference>
<dbReference type="GO" id="GO:0009358">
    <property type="term" value="C:polyphosphate kinase complex"/>
    <property type="evidence" value="ECO:0007669"/>
    <property type="project" value="InterPro"/>
</dbReference>
<dbReference type="Pfam" id="PF02503">
    <property type="entry name" value="PP_kinase"/>
    <property type="match status" value="1"/>
</dbReference>
<dbReference type="InterPro" id="IPR036832">
    <property type="entry name" value="PPK_N_dom_sf"/>
</dbReference>
<keyword evidence="6" id="KW-0460">Magnesium</keyword>